<feature type="compositionally biased region" description="Acidic residues" evidence="2">
    <location>
        <begin position="287"/>
        <end position="296"/>
    </location>
</feature>
<feature type="coiled-coil region" evidence="1">
    <location>
        <begin position="205"/>
        <end position="252"/>
    </location>
</feature>
<evidence type="ECO:0000256" key="2">
    <source>
        <dbReference type="SAM" id="MobiDB-lite"/>
    </source>
</evidence>
<sequence>MSDSSANLLTERQKRIARNWDDHDKSEKEEIKEKFKGAVADLHLLYQLPPIEAQKVVGQAIETYYRSPDFDTELNLGAYEKRHNVGEAIAAQELIAELISVLYNGTNNRIFERGVNEGVTQTLEWLADAGVSDAGRICENIHLLSDGNGKTAFTEHLNEGHIESSSLTIQEELLRRIYQRENFSAEQQESAVEFASDQGWYDLKIDQLREEREEIIESLQDAEENDRPHNSIQTALKQLDALIKSREKAREIAHSINNPKVSVFSREQFTQHEQREYIELHRDALDEEGILPDEEDLPKYPNLDTSNTPDPTQLDLGKWVNTEKIREEYQQDTDKYESKSDIKTIDQDTTDELDS</sequence>
<dbReference type="AlphaFoldDB" id="A0ABD6D2B6"/>
<dbReference type="Proteomes" id="UP001597075">
    <property type="component" value="Unassembled WGS sequence"/>
</dbReference>
<proteinExistence type="predicted"/>
<dbReference type="EMBL" id="JBHUDL010000010">
    <property type="protein sequence ID" value="MFD1635071.1"/>
    <property type="molecule type" value="Genomic_DNA"/>
</dbReference>
<gene>
    <name evidence="3" type="ORF">ACFSBJ_15175</name>
</gene>
<protein>
    <submittedName>
        <fullName evidence="3">Uncharacterized protein</fullName>
    </submittedName>
</protein>
<keyword evidence="1" id="KW-0175">Coiled coil</keyword>
<organism evidence="3 4">
    <name type="scientific">Haloplanus ruber</name>
    <dbReference type="NCBI Taxonomy" id="869892"/>
    <lineage>
        <taxon>Archaea</taxon>
        <taxon>Methanobacteriati</taxon>
        <taxon>Methanobacteriota</taxon>
        <taxon>Stenosarchaea group</taxon>
        <taxon>Halobacteria</taxon>
        <taxon>Halobacteriales</taxon>
        <taxon>Haloferacaceae</taxon>
        <taxon>Haloplanus</taxon>
    </lineage>
</organism>
<dbReference type="RefSeq" id="WP_256405297.1">
    <property type="nucleotide sequence ID" value="NZ_CP187151.1"/>
</dbReference>
<feature type="compositionally biased region" description="Basic and acidic residues" evidence="2">
    <location>
        <begin position="321"/>
        <end position="346"/>
    </location>
</feature>
<name>A0ABD6D2B6_9EURY</name>
<accession>A0ABD6D2B6</accession>
<reference evidence="3 4" key="1">
    <citation type="journal article" date="2019" name="Int. J. Syst. Evol. Microbiol.">
        <title>The Global Catalogue of Microorganisms (GCM) 10K type strain sequencing project: providing services to taxonomists for standard genome sequencing and annotation.</title>
        <authorList>
            <consortium name="The Broad Institute Genomics Platform"/>
            <consortium name="The Broad Institute Genome Sequencing Center for Infectious Disease"/>
            <person name="Wu L."/>
            <person name="Ma J."/>
        </authorList>
    </citation>
    <scope>NUCLEOTIDE SEQUENCE [LARGE SCALE GENOMIC DNA]</scope>
    <source>
        <strain evidence="3 4">CGMCC 1.10594</strain>
    </source>
</reference>
<comment type="caution">
    <text evidence="3">The sequence shown here is derived from an EMBL/GenBank/DDBJ whole genome shotgun (WGS) entry which is preliminary data.</text>
</comment>
<evidence type="ECO:0000256" key="1">
    <source>
        <dbReference type="SAM" id="Coils"/>
    </source>
</evidence>
<evidence type="ECO:0000313" key="4">
    <source>
        <dbReference type="Proteomes" id="UP001597075"/>
    </source>
</evidence>
<feature type="region of interest" description="Disordered" evidence="2">
    <location>
        <begin position="287"/>
        <end position="355"/>
    </location>
</feature>
<evidence type="ECO:0000313" key="3">
    <source>
        <dbReference type="EMBL" id="MFD1635071.1"/>
    </source>
</evidence>
<keyword evidence="4" id="KW-1185">Reference proteome</keyword>